<reference evidence="1" key="1">
    <citation type="submission" date="2016-06" db="UniProtKB">
        <authorList>
            <consortium name="WormBaseParasite"/>
        </authorList>
    </citation>
    <scope>IDENTIFICATION</scope>
</reference>
<organism evidence="1">
    <name type="scientific">Schistosoma curassoni</name>
    <dbReference type="NCBI Taxonomy" id="6186"/>
    <lineage>
        <taxon>Eukaryota</taxon>
        <taxon>Metazoa</taxon>
        <taxon>Spiralia</taxon>
        <taxon>Lophotrochozoa</taxon>
        <taxon>Platyhelminthes</taxon>
        <taxon>Trematoda</taxon>
        <taxon>Digenea</taxon>
        <taxon>Strigeidida</taxon>
        <taxon>Schistosomatoidea</taxon>
        <taxon>Schistosomatidae</taxon>
        <taxon>Schistosoma</taxon>
    </lineage>
</organism>
<name>A0A183JTD0_9TREM</name>
<accession>A0A183JTD0</accession>
<protein>
    <submittedName>
        <fullName evidence="1">PDZ domain-containing protein</fullName>
    </submittedName>
</protein>
<sequence length="139" mass="15350">LFQQIDQTFQYLQDCRLDLITVLNIGHCLIHDDQDFCDYYHSTDYHYCDLCLLFSFSVVVGLSQKSDELFELNLGASCFLKEGSPTEILSVRIGSKARGVEIGDICPTEVLNSNGANEGFGIGIEVTCAPTVVGIMLES</sequence>
<evidence type="ECO:0000313" key="1">
    <source>
        <dbReference type="WBParaSite" id="SCUD_0000597001-mRNA-1"/>
    </source>
</evidence>
<dbReference type="WBParaSite" id="SCUD_0000597001-mRNA-1">
    <property type="protein sequence ID" value="SCUD_0000597001-mRNA-1"/>
    <property type="gene ID" value="SCUD_0000597001"/>
</dbReference>
<proteinExistence type="predicted"/>
<dbReference type="AlphaFoldDB" id="A0A183JTD0"/>